<dbReference type="EMBL" id="UYIG01000147">
    <property type="protein sequence ID" value="VDG29633.1"/>
    <property type="molecule type" value="Genomic_DNA"/>
</dbReference>
<evidence type="ECO:0000259" key="1">
    <source>
        <dbReference type="Pfam" id="PF00534"/>
    </source>
</evidence>
<evidence type="ECO:0000313" key="3">
    <source>
        <dbReference type="Proteomes" id="UP000289996"/>
    </source>
</evidence>
<dbReference type="GO" id="GO:0016757">
    <property type="term" value="F:glycosyltransferase activity"/>
    <property type="evidence" value="ECO:0007669"/>
    <property type="project" value="InterPro"/>
</dbReference>
<accession>A0A660E4G1</accession>
<sequence length="373" mass="42692">MAKILVVSNLEKGVGISKYVVDTYSEITNQYPEINIDILNDVERNDYKRELEKLKIKTFSIPKLTRHPFGYLFQWVFFLLKNKEKYDAIHFHYDSMVRFFPILVASMVGYKNIIVHSHNGSSSVVVNSKVRLLLHNIGKRVCNNRIDYKFAVSDKAAEWMFISSDKVKIIHNGVNTVRFGFNSDKREKVRHELGISNDNIMIGHVGRFKDQKNHIFLLQIFASIVKDLPKARLFLIGIGPLMEQMENLSKQLNIDKNVVFLGQRSDVDELVSGMDLMIFPSLYEGFPITLVEAQCSGVPILYSDQITKSIGLIKTTQSESLNNTPNQWAQHAEKILKSVDNDSRLHASELVQLAGFDLKMEASKMALFYLNLK</sequence>
<feature type="domain" description="Glycosyl transferase family 1" evidence="1">
    <location>
        <begin position="186"/>
        <end position="343"/>
    </location>
</feature>
<dbReference type="InterPro" id="IPR050194">
    <property type="entry name" value="Glycosyltransferase_grp1"/>
</dbReference>
<protein>
    <submittedName>
        <fullName evidence="2">Glycosyl transferase [Lactobacillus coryniformis subsp. coryniformis KCTC 3167 = DSM]</fullName>
    </submittedName>
</protein>
<dbReference type="RefSeq" id="WP_165450093.1">
    <property type="nucleotide sequence ID" value="NZ_UYIG01000147.1"/>
</dbReference>
<dbReference type="AlphaFoldDB" id="A0A660E4G1"/>
<keyword evidence="2" id="KW-0808">Transferase</keyword>
<dbReference type="InterPro" id="IPR001296">
    <property type="entry name" value="Glyco_trans_1"/>
</dbReference>
<dbReference type="Proteomes" id="UP000289996">
    <property type="component" value="Unassembled WGS sequence"/>
</dbReference>
<organism evidence="2 3">
    <name type="scientific">Lactiplantibacillus mudanjiangensis</name>
    <dbReference type="NCBI Taxonomy" id="1296538"/>
    <lineage>
        <taxon>Bacteria</taxon>
        <taxon>Bacillati</taxon>
        <taxon>Bacillota</taxon>
        <taxon>Bacilli</taxon>
        <taxon>Lactobacillales</taxon>
        <taxon>Lactobacillaceae</taxon>
        <taxon>Lactiplantibacillus</taxon>
    </lineage>
</organism>
<keyword evidence="3" id="KW-1185">Reference proteome</keyword>
<name>A0A660E4G1_9LACO</name>
<gene>
    <name evidence="2" type="ORF">MUDAN_MDHGFNIF_03547</name>
</gene>
<dbReference type="SUPFAM" id="SSF53756">
    <property type="entry name" value="UDP-Glycosyltransferase/glycogen phosphorylase"/>
    <property type="match status" value="1"/>
</dbReference>
<dbReference type="Gene3D" id="3.40.50.2000">
    <property type="entry name" value="Glycogen Phosphorylase B"/>
    <property type="match status" value="2"/>
</dbReference>
<reference evidence="2 3" key="1">
    <citation type="submission" date="2018-11" db="EMBL/GenBank/DDBJ databases">
        <authorList>
            <person name="Wuyts S."/>
        </authorList>
    </citation>
    <scope>NUCLEOTIDE SEQUENCE [LARGE SCALE GENOMIC DNA]</scope>
    <source>
        <strain evidence="2">Lactobacillus mudanjiangensis AMBF249</strain>
    </source>
</reference>
<dbReference type="PANTHER" id="PTHR45947">
    <property type="entry name" value="SULFOQUINOVOSYL TRANSFERASE SQD2"/>
    <property type="match status" value="1"/>
</dbReference>
<dbReference type="PANTHER" id="PTHR45947:SF3">
    <property type="entry name" value="SULFOQUINOVOSYL TRANSFERASE SQD2"/>
    <property type="match status" value="1"/>
</dbReference>
<evidence type="ECO:0000313" key="2">
    <source>
        <dbReference type="EMBL" id="VDG29633.1"/>
    </source>
</evidence>
<proteinExistence type="predicted"/>
<dbReference type="Pfam" id="PF00534">
    <property type="entry name" value="Glycos_transf_1"/>
    <property type="match status" value="1"/>
</dbReference>